<dbReference type="PANTHER" id="PTHR34472">
    <property type="entry name" value="SULFUR CARRIER PROTEIN THIS"/>
    <property type="match status" value="1"/>
</dbReference>
<dbReference type="EMBL" id="QUNS01000002">
    <property type="protein sequence ID" value="REH54812.1"/>
    <property type="molecule type" value="Genomic_DNA"/>
</dbReference>
<dbReference type="CDD" id="cd00565">
    <property type="entry name" value="Ubl_ThiS"/>
    <property type="match status" value="1"/>
</dbReference>
<protein>
    <submittedName>
        <fullName evidence="1">Sulfur carrier protein</fullName>
    </submittedName>
</protein>
<dbReference type="SUPFAM" id="SSF54285">
    <property type="entry name" value="MoaD/ThiS"/>
    <property type="match status" value="1"/>
</dbReference>
<dbReference type="AlphaFoldDB" id="A0A3E0I7X3"/>
<dbReference type="RefSeq" id="WP_115900454.1">
    <property type="nucleotide sequence ID" value="NZ_QUNS01000002.1"/>
</dbReference>
<evidence type="ECO:0000313" key="2">
    <source>
        <dbReference type="Proteomes" id="UP000256884"/>
    </source>
</evidence>
<dbReference type="InterPro" id="IPR010035">
    <property type="entry name" value="Thi_S"/>
</dbReference>
<dbReference type="InterPro" id="IPR012675">
    <property type="entry name" value="Beta-grasp_dom_sf"/>
</dbReference>
<dbReference type="Pfam" id="PF02597">
    <property type="entry name" value="ThiS"/>
    <property type="match status" value="1"/>
</dbReference>
<dbReference type="InterPro" id="IPR003749">
    <property type="entry name" value="ThiS/MoaD-like"/>
</dbReference>
<dbReference type="PANTHER" id="PTHR34472:SF1">
    <property type="entry name" value="SULFUR CARRIER PROTEIN THIS"/>
    <property type="match status" value="1"/>
</dbReference>
<keyword evidence="2" id="KW-1185">Reference proteome</keyword>
<accession>A0A3E0I7X3</accession>
<gene>
    <name evidence="1" type="ORF">C7448_102338</name>
</gene>
<comment type="caution">
    <text evidence="1">The sequence shown here is derived from an EMBL/GenBank/DDBJ whole genome shotgun (WGS) entry which is preliminary data.</text>
</comment>
<dbReference type="Gene3D" id="3.10.20.30">
    <property type="match status" value="1"/>
</dbReference>
<evidence type="ECO:0000313" key="1">
    <source>
        <dbReference type="EMBL" id="REH54812.1"/>
    </source>
</evidence>
<proteinExistence type="predicted"/>
<dbReference type="NCBIfam" id="TIGR01683">
    <property type="entry name" value="thiS"/>
    <property type="match status" value="1"/>
</dbReference>
<dbReference type="InterPro" id="IPR016155">
    <property type="entry name" value="Mopterin_synth/thiamin_S_b"/>
</dbReference>
<dbReference type="OrthoDB" id="1525151at2"/>
<sequence>MTIRVNESLREFSSTLTLQELINELQVQANGIAVAVNENVIKKENWNSYKLRGNDNVLIIKSTQGG</sequence>
<dbReference type="Proteomes" id="UP000256884">
    <property type="component" value="Unassembled WGS sequence"/>
</dbReference>
<organism evidence="1 2">
    <name type="scientific">Tenacibaculum gallaicum</name>
    <dbReference type="NCBI Taxonomy" id="561505"/>
    <lineage>
        <taxon>Bacteria</taxon>
        <taxon>Pseudomonadati</taxon>
        <taxon>Bacteroidota</taxon>
        <taxon>Flavobacteriia</taxon>
        <taxon>Flavobacteriales</taxon>
        <taxon>Flavobacteriaceae</taxon>
        <taxon>Tenacibaculum</taxon>
    </lineage>
</organism>
<reference evidence="1 2" key="1">
    <citation type="submission" date="2018-08" db="EMBL/GenBank/DDBJ databases">
        <title>Genomic Encyclopedia of Type Strains, Phase IV (KMG-IV): sequencing the most valuable type-strain genomes for metagenomic binning, comparative biology and taxonomic classification.</title>
        <authorList>
            <person name="Goeker M."/>
        </authorList>
    </citation>
    <scope>NUCLEOTIDE SEQUENCE [LARGE SCALE GENOMIC DNA]</scope>
    <source>
        <strain evidence="1 2">DSM 18841</strain>
    </source>
</reference>
<name>A0A3E0I7X3_9FLAO</name>